<feature type="binding site" evidence="7">
    <location>
        <position position="180"/>
    </location>
    <ligand>
        <name>FAD</name>
        <dbReference type="ChEBI" id="CHEBI:57692"/>
    </ligand>
</feature>
<evidence type="ECO:0000256" key="3">
    <source>
        <dbReference type="ARBA" id="ARBA00022630"/>
    </source>
</evidence>
<evidence type="ECO:0000256" key="2">
    <source>
        <dbReference type="ARBA" id="ARBA00006105"/>
    </source>
</evidence>
<evidence type="ECO:0000313" key="11">
    <source>
        <dbReference type="Proteomes" id="UP000613177"/>
    </source>
</evidence>
<feature type="binding site" evidence="7">
    <location>
        <position position="162"/>
    </location>
    <ligand>
        <name>FAD</name>
        <dbReference type="ChEBI" id="CHEBI:57692"/>
    </ligand>
</feature>
<sequence length="358" mass="40701">MPPIVKSGSPLTLNTIINAPATSANHILISPSTHHGLSPYILQTSSETNTEQSYHAVQMASRNYCFAHNTYYVVSWCPSSRKKIIFSTVALTSSLYCGWEYLQDKTNQLDTDKYKPLKLLKKEQISPDSYRLRISTKQQSKQFPVPSCLYIKDDTIQVMRPYTPVNADPYKDGFIDLVVKKYQDGSVSRTLSGFEPNDEVHVRGPMTEEYEYKENSLDEVGMIAGGTGIAPMYQIISKILENPNDKNTRIWLVYGNKTEQDILLRSELDQLQQKYGDRFKVQYIVEQGNNALPKGYITQSAIQSMMDKDIKRRKVFVCGPSKMMELVCGERARDYSQGQVTGLLSHLGLDSNEVWKFQ</sequence>
<keyword evidence="4 7" id="KW-0274">FAD</keyword>
<dbReference type="Pfam" id="PF00970">
    <property type="entry name" value="FAD_binding_6"/>
    <property type="match status" value="1"/>
</dbReference>
<name>A0A8H7VTE7_9FUNG</name>
<evidence type="ECO:0000256" key="4">
    <source>
        <dbReference type="ARBA" id="ARBA00022827"/>
    </source>
</evidence>
<evidence type="ECO:0000256" key="7">
    <source>
        <dbReference type="PIRSR" id="PIRSR601834-1"/>
    </source>
</evidence>
<dbReference type="EMBL" id="JAEPRE010000111">
    <property type="protein sequence ID" value="KAG2232445.1"/>
    <property type="molecule type" value="Genomic_DNA"/>
</dbReference>
<keyword evidence="11" id="KW-1185">Reference proteome</keyword>
<evidence type="ECO:0000256" key="6">
    <source>
        <dbReference type="ARBA" id="ARBA00023027"/>
    </source>
</evidence>
<keyword evidence="3 7" id="KW-0285">Flavoprotein</keyword>
<dbReference type="SUPFAM" id="SSF52343">
    <property type="entry name" value="Ferredoxin reductase-like, C-terminal NADP-linked domain"/>
    <property type="match status" value="1"/>
</dbReference>
<dbReference type="InterPro" id="IPR017927">
    <property type="entry name" value="FAD-bd_FR_type"/>
</dbReference>
<organism evidence="10 11">
    <name type="scientific">Thamnidium elegans</name>
    <dbReference type="NCBI Taxonomy" id="101142"/>
    <lineage>
        <taxon>Eukaryota</taxon>
        <taxon>Fungi</taxon>
        <taxon>Fungi incertae sedis</taxon>
        <taxon>Mucoromycota</taxon>
        <taxon>Mucoromycotina</taxon>
        <taxon>Mucoromycetes</taxon>
        <taxon>Mucorales</taxon>
        <taxon>Mucorineae</taxon>
        <taxon>Mucoraceae</taxon>
        <taxon>Thamnidium</taxon>
    </lineage>
</organism>
<comment type="similarity">
    <text evidence="2 8">Belongs to the flavoprotein pyridine nucleotide cytochrome reductase family.</text>
</comment>
<evidence type="ECO:0000259" key="9">
    <source>
        <dbReference type="PROSITE" id="PS51384"/>
    </source>
</evidence>
<feature type="binding site" evidence="7">
    <location>
        <position position="160"/>
    </location>
    <ligand>
        <name>FAD</name>
        <dbReference type="ChEBI" id="CHEBI:57692"/>
    </ligand>
</feature>
<dbReference type="InterPro" id="IPR001433">
    <property type="entry name" value="OxRdtase_FAD/NAD-bd"/>
</dbReference>
<dbReference type="Gene3D" id="3.40.50.80">
    <property type="entry name" value="Nucleotide-binding domain of ferredoxin-NADP reductase (FNR) module"/>
    <property type="match status" value="1"/>
</dbReference>
<comment type="caution">
    <text evidence="10">The sequence shown here is derived from an EMBL/GenBank/DDBJ whole genome shotgun (WGS) entry which is preliminary data.</text>
</comment>
<dbReference type="InterPro" id="IPR001709">
    <property type="entry name" value="Flavoprot_Pyr_Nucl_cyt_Rdtase"/>
</dbReference>
<dbReference type="SUPFAM" id="SSF63380">
    <property type="entry name" value="Riboflavin synthase domain-like"/>
    <property type="match status" value="1"/>
</dbReference>
<dbReference type="InterPro" id="IPR001834">
    <property type="entry name" value="CBR-like"/>
</dbReference>
<comment type="cofactor">
    <cofactor evidence="1 7 8">
        <name>FAD</name>
        <dbReference type="ChEBI" id="CHEBI:57692"/>
    </cofactor>
</comment>
<feature type="domain" description="FAD-binding FR-type" evidence="9">
    <location>
        <begin position="112"/>
        <end position="212"/>
    </location>
</feature>
<reference evidence="10" key="1">
    <citation type="submission" date="2021-01" db="EMBL/GenBank/DDBJ databases">
        <title>Metabolic potential, ecology and presence of endohyphal bacteria is reflected in genomic diversity of Mucoromycotina.</title>
        <authorList>
            <person name="Muszewska A."/>
            <person name="Okrasinska A."/>
            <person name="Steczkiewicz K."/>
            <person name="Drgas O."/>
            <person name="Orlowska M."/>
            <person name="Perlinska-Lenart U."/>
            <person name="Aleksandrzak-Piekarczyk T."/>
            <person name="Szatraj K."/>
            <person name="Zielenkiewicz U."/>
            <person name="Pilsyk S."/>
            <person name="Malc E."/>
            <person name="Mieczkowski P."/>
            <person name="Kruszewska J.S."/>
            <person name="Biernat P."/>
            <person name="Pawlowska J."/>
        </authorList>
    </citation>
    <scope>NUCLEOTIDE SEQUENCE</scope>
    <source>
        <strain evidence="10">WA0000018081</strain>
    </source>
</reference>
<proteinExistence type="inferred from homology"/>
<dbReference type="Pfam" id="PF00175">
    <property type="entry name" value="NAD_binding_1"/>
    <property type="match status" value="1"/>
</dbReference>
<feature type="binding site" evidence="7">
    <location>
        <position position="161"/>
    </location>
    <ligand>
        <name>FAD</name>
        <dbReference type="ChEBI" id="CHEBI:57692"/>
    </ligand>
</feature>
<dbReference type="PRINTS" id="PR00371">
    <property type="entry name" value="FPNCR"/>
</dbReference>
<dbReference type="Gene3D" id="2.40.30.10">
    <property type="entry name" value="Translation factors"/>
    <property type="match status" value="1"/>
</dbReference>
<dbReference type="FunFam" id="3.40.50.80:FF:000009">
    <property type="entry name" value="NADH-cytochrome b5 reductase"/>
    <property type="match status" value="1"/>
</dbReference>
<dbReference type="InterPro" id="IPR017938">
    <property type="entry name" value="Riboflavin_synthase-like_b-brl"/>
</dbReference>
<dbReference type="PANTHER" id="PTHR19370">
    <property type="entry name" value="NADH-CYTOCHROME B5 REDUCTASE"/>
    <property type="match status" value="1"/>
</dbReference>
<dbReference type="AlphaFoldDB" id="A0A8H7VTE7"/>
<comment type="catalytic activity">
    <reaction evidence="8">
        <text>2 Fe(III)-[cytochrome b5] + NADH = 2 Fe(II)-[cytochrome b5] + NAD(+) + H(+)</text>
        <dbReference type="Rhea" id="RHEA:46680"/>
        <dbReference type="Rhea" id="RHEA-COMP:10438"/>
        <dbReference type="Rhea" id="RHEA-COMP:10439"/>
        <dbReference type="ChEBI" id="CHEBI:15378"/>
        <dbReference type="ChEBI" id="CHEBI:29033"/>
        <dbReference type="ChEBI" id="CHEBI:29034"/>
        <dbReference type="ChEBI" id="CHEBI:57540"/>
        <dbReference type="ChEBI" id="CHEBI:57945"/>
        <dbReference type="EC" id="1.6.2.2"/>
    </reaction>
</comment>
<evidence type="ECO:0000256" key="8">
    <source>
        <dbReference type="RuleBase" id="RU361226"/>
    </source>
</evidence>
<dbReference type="InterPro" id="IPR039261">
    <property type="entry name" value="FNR_nucleotide-bd"/>
</dbReference>
<keyword evidence="6 8" id="KW-0520">NAD</keyword>
<dbReference type="EC" id="1.6.2.2" evidence="8"/>
<dbReference type="CDD" id="cd06183">
    <property type="entry name" value="cyt_b5_reduct_like"/>
    <property type="match status" value="1"/>
</dbReference>
<gene>
    <name evidence="10" type="ORF">INT48_001921</name>
</gene>
<dbReference type="PRINTS" id="PR00406">
    <property type="entry name" value="CYTB5RDTASE"/>
</dbReference>
<evidence type="ECO:0000256" key="1">
    <source>
        <dbReference type="ARBA" id="ARBA00001974"/>
    </source>
</evidence>
<feature type="binding site" evidence="7">
    <location>
        <position position="188"/>
    </location>
    <ligand>
        <name>FAD</name>
        <dbReference type="ChEBI" id="CHEBI:57692"/>
    </ligand>
</feature>
<evidence type="ECO:0000313" key="10">
    <source>
        <dbReference type="EMBL" id="KAG2232445.1"/>
    </source>
</evidence>
<accession>A0A8H7VTE7</accession>
<dbReference type="GO" id="GO:0090524">
    <property type="term" value="F:cytochrome-b5 reductase activity, acting on NADH"/>
    <property type="evidence" value="ECO:0007669"/>
    <property type="project" value="UniProtKB-EC"/>
</dbReference>
<dbReference type="PROSITE" id="PS51384">
    <property type="entry name" value="FAD_FR"/>
    <property type="match status" value="1"/>
</dbReference>
<protein>
    <recommendedName>
        <fullName evidence="8">NADH-cytochrome b5 reductase</fullName>
        <ecNumber evidence="8">1.6.2.2</ecNumber>
    </recommendedName>
</protein>
<dbReference type="Proteomes" id="UP000613177">
    <property type="component" value="Unassembled WGS sequence"/>
</dbReference>
<dbReference type="InterPro" id="IPR008333">
    <property type="entry name" value="Cbr1-like_FAD-bd_dom"/>
</dbReference>
<feature type="binding site" evidence="7">
    <location>
        <position position="178"/>
    </location>
    <ligand>
        <name>FAD</name>
        <dbReference type="ChEBI" id="CHEBI:57692"/>
    </ligand>
</feature>
<keyword evidence="5 8" id="KW-0560">Oxidoreductase</keyword>
<evidence type="ECO:0000256" key="5">
    <source>
        <dbReference type="ARBA" id="ARBA00023002"/>
    </source>
</evidence>
<feature type="binding site" evidence="7">
    <location>
        <position position="187"/>
    </location>
    <ligand>
        <name>FAD</name>
        <dbReference type="ChEBI" id="CHEBI:57692"/>
    </ligand>
</feature>